<dbReference type="AlphaFoldDB" id="A0A4R1RWK3"/>
<reference evidence="2 3" key="1">
    <citation type="submission" date="2019-03" db="EMBL/GenBank/DDBJ databases">
        <title>Genomic Encyclopedia of Type Strains, Phase IV (KMG-IV): sequencing the most valuable type-strain genomes for metagenomic binning, comparative biology and taxonomic classification.</title>
        <authorList>
            <person name="Goeker M."/>
        </authorList>
    </citation>
    <scope>NUCLEOTIDE SEQUENCE [LARGE SCALE GENOMIC DNA]</scope>
    <source>
        <strain evidence="2 3">LX-B</strain>
    </source>
</reference>
<dbReference type="Proteomes" id="UP000295008">
    <property type="component" value="Unassembled WGS sequence"/>
</dbReference>
<keyword evidence="2" id="KW-0969">Cilium</keyword>
<evidence type="ECO:0000256" key="1">
    <source>
        <dbReference type="SAM" id="MobiDB-lite"/>
    </source>
</evidence>
<dbReference type="InterPro" id="IPR005186">
    <property type="entry name" value="FlaG"/>
</dbReference>
<dbReference type="EMBL" id="SLUN01000008">
    <property type="protein sequence ID" value="TCL70986.1"/>
    <property type="molecule type" value="Genomic_DNA"/>
</dbReference>
<evidence type="ECO:0000313" key="2">
    <source>
        <dbReference type="EMBL" id="TCL70986.1"/>
    </source>
</evidence>
<gene>
    <name evidence="2" type="ORF">EDC14_1008136</name>
</gene>
<dbReference type="InterPro" id="IPR035924">
    <property type="entry name" value="FlaG-like_sf"/>
</dbReference>
<dbReference type="Gene3D" id="3.30.160.170">
    <property type="entry name" value="FlaG-like"/>
    <property type="match status" value="1"/>
</dbReference>
<sequence length="120" mass="13433">MRIQPVSDPNNQPSLAARMLPETPKPNHETGLQSNQPADAAVSQPADPKKIDKAVEVANQLMEEVDLSFKYYRDEATHIDVIQVVDDATGDVIKQFPPEDILKMVAKMYELWGIFVDEKA</sequence>
<keyword evidence="3" id="KW-1185">Reference proteome</keyword>
<protein>
    <submittedName>
        <fullName evidence="2">Flagellar protein FlaG</fullName>
    </submittedName>
</protein>
<organism evidence="2 3">
    <name type="scientific">Hydrogenispora ethanolica</name>
    <dbReference type="NCBI Taxonomy" id="1082276"/>
    <lineage>
        <taxon>Bacteria</taxon>
        <taxon>Bacillati</taxon>
        <taxon>Bacillota</taxon>
        <taxon>Hydrogenispora</taxon>
    </lineage>
</organism>
<evidence type="ECO:0000313" key="3">
    <source>
        <dbReference type="Proteomes" id="UP000295008"/>
    </source>
</evidence>
<dbReference type="RefSeq" id="WP_243662867.1">
    <property type="nucleotide sequence ID" value="NZ_SLUN01000008.1"/>
</dbReference>
<proteinExistence type="predicted"/>
<name>A0A4R1RWK3_HYDET</name>
<dbReference type="SUPFAM" id="SSF160214">
    <property type="entry name" value="FlaG-like"/>
    <property type="match status" value="1"/>
</dbReference>
<feature type="region of interest" description="Disordered" evidence="1">
    <location>
        <begin position="1"/>
        <end position="49"/>
    </location>
</feature>
<keyword evidence="2" id="KW-0966">Cell projection</keyword>
<keyword evidence="2" id="KW-0282">Flagellum</keyword>
<accession>A0A4R1RWK3</accession>
<dbReference type="Pfam" id="PF03646">
    <property type="entry name" value="FlaG"/>
    <property type="match status" value="1"/>
</dbReference>
<dbReference type="PANTHER" id="PTHR37166:SF1">
    <property type="entry name" value="PROTEIN FLAG"/>
    <property type="match status" value="1"/>
</dbReference>
<dbReference type="PANTHER" id="PTHR37166">
    <property type="entry name" value="PROTEIN FLAG"/>
    <property type="match status" value="1"/>
</dbReference>
<comment type="caution">
    <text evidence="2">The sequence shown here is derived from an EMBL/GenBank/DDBJ whole genome shotgun (WGS) entry which is preliminary data.</text>
</comment>